<dbReference type="InterPro" id="IPR023809">
    <property type="entry name" value="Thiopep_bacteriocin_synth_dom"/>
</dbReference>
<dbReference type="STRING" id="1178516.AWR27_09705"/>
<dbReference type="Proteomes" id="UP000187941">
    <property type="component" value="Chromosome"/>
</dbReference>
<dbReference type="KEGG" id="smon:AWR27_09705"/>
<protein>
    <recommendedName>
        <fullName evidence="1">Thiopeptide-type bacteriocin biosynthesis domain-containing protein</fullName>
    </recommendedName>
</protein>
<name>A0A1P9WW04_9BACT</name>
<dbReference type="RefSeq" id="WP_077131009.1">
    <property type="nucleotide sequence ID" value="NZ_CP014263.1"/>
</dbReference>
<gene>
    <name evidence="2" type="ORF">AWR27_09705</name>
</gene>
<proteinExistence type="predicted"/>
<evidence type="ECO:0000259" key="1">
    <source>
        <dbReference type="Pfam" id="PF14028"/>
    </source>
</evidence>
<evidence type="ECO:0000313" key="3">
    <source>
        <dbReference type="Proteomes" id="UP000187941"/>
    </source>
</evidence>
<dbReference type="EMBL" id="CP014263">
    <property type="protein sequence ID" value="AQG79575.1"/>
    <property type="molecule type" value="Genomic_DNA"/>
</dbReference>
<reference evidence="2 3" key="1">
    <citation type="submission" date="2016-01" db="EMBL/GenBank/DDBJ databases">
        <authorList>
            <person name="Oliw E.H."/>
        </authorList>
    </citation>
    <scope>NUCLEOTIDE SEQUENCE [LARGE SCALE GENOMIC DNA]</scope>
    <source>
        <strain evidence="2 3">DY10</strain>
    </source>
</reference>
<keyword evidence="3" id="KW-1185">Reference proteome</keyword>
<evidence type="ECO:0000313" key="2">
    <source>
        <dbReference type="EMBL" id="AQG79575.1"/>
    </source>
</evidence>
<accession>A0A1P9WW04</accession>
<dbReference type="OrthoDB" id="1273722at2"/>
<feature type="domain" description="Thiopeptide-type bacteriocin biosynthesis" evidence="1">
    <location>
        <begin position="7"/>
        <end position="322"/>
    </location>
</feature>
<dbReference type="AlphaFoldDB" id="A0A1P9WW04"/>
<sequence length="334" mass="38507">MNRAVTSIHIYYRGHQDALLLDYVLPILVNWQKNGRISQYAFLRYWNGGDHLRLRLFACTDEADALAQLANSFSEHLRYHPHVAQPVHDYNAYANNMRALYDKLGAVEVENIEPLRPEPGIELHPYRFEKHRYGTDEAQALSEDHFAFSSVFAGRLLKLTRDNLPARITLLMHLSMMMVGVIDDQPGAIADLFHRASQTGLLLKNHPDDSVEDTYVSRGFPTFDEQIADLEPVLTQLQYWLSGSDMSALMHVPGQSPAVQAFLHQWQVELRKRWVSLQQLDQRQLLPINPSAILMTYLHLLFNRLDIAFSLECYTYYLTAKAINHLTELNHVIR</sequence>
<organism evidence="2 3">
    <name type="scientific">Spirosoma montaniterrae</name>
    <dbReference type="NCBI Taxonomy" id="1178516"/>
    <lineage>
        <taxon>Bacteria</taxon>
        <taxon>Pseudomonadati</taxon>
        <taxon>Bacteroidota</taxon>
        <taxon>Cytophagia</taxon>
        <taxon>Cytophagales</taxon>
        <taxon>Cytophagaceae</taxon>
        <taxon>Spirosoma</taxon>
    </lineage>
</organism>
<dbReference type="Pfam" id="PF14028">
    <property type="entry name" value="Lant_dehydr_C"/>
    <property type="match status" value="1"/>
</dbReference>